<dbReference type="AlphaFoldDB" id="W3X0Z7"/>
<dbReference type="GeneID" id="19274654"/>
<dbReference type="InterPro" id="IPR029070">
    <property type="entry name" value="Chitinase_insertion_sf"/>
</dbReference>
<evidence type="ECO:0000256" key="5">
    <source>
        <dbReference type="SAM" id="SignalP"/>
    </source>
</evidence>
<dbReference type="FunFam" id="3.20.20.80:FF:000159">
    <property type="entry name" value="Class V chitinase, putative"/>
    <property type="match status" value="1"/>
</dbReference>
<dbReference type="GO" id="GO:0005576">
    <property type="term" value="C:extracellular region"/>
    <property type="evidence" value="ECO:0007669"/>
    <property type="project" value="TreeGrafter"/>
</dbReference>
<dbReference type="RefSeq" id="XP_007836413.1">
    <property type="nucleotide sequence ID" value="XM_007838222.1"/>
</dbReference>
<comment type="caution">
    <text evidence="4">Lacks conserved residue(s) required for the propagation of feature annotation.</text>
</comment>
<sequence>MKSIHLSFCGLLAVVSAANCTHKLRSIVYFDQYHTTALPSKDVTAGITHVVMAFANSSLFIGDTAGEYTPFMEVDQVRSMFDADAQIGIAIGGWGDTTGFGEGAKDEASRTEYASNVAAMLDSHGFDFVDVDWEYPGGNGADYKQIPNSDKVDEITTFPLLLGAIKAAIGNKALSIATPGLEKDMIAYTPEHAQQIWDAVDFVNVMTYDLITRRDNATKHHSDVHGSLESIERYLSLGLTADKINLGLAFYAKYFQTQPGVNCTEVGPVGCPLVKAENDDGSDAGTSGAITFETGNVSPTVPTNLTSSADGTCGVGTFSSCQDYADGTCCSSSGYCGSTSAHCGAGCQSAYGTCTGPSISDSFLDALEYGVTDEAAGGQWWWDEEAEIFWTWDTASLIQRKFQDIVAAKGLGGVMAWSLGEDSYDWSRLTAMVQGVKNLSR</sequence>
<evidence type="ECO:0000259" key="7">
    <source>
        <dbReference type="PROSITE" id="PS51910"/>
    </source>
</evidence>
<dbReference type="InterPro" id="IPR001223">
    <property type="entry name" value="Glyco_hydro18_cat"/>
</dbReference>
<accession>W3X0Z7</accession>
<feature type="disulfide bond" evidence="4">
    <location>
        <begin position="329"/>
        <end position="343"/>
    </location>
</feature>
<dbReference type="Proteomes" id="UP000030651">
    <property type="component" value="Unassembled WGS sequence"/>
</dbReference>
<dbReference type="SUPFAM" id="SSF51445">
    <property type="entry name" value="(Trans)glycosidases"/>
    <property type="match status" value="1"/>
</dbReference>
<dbReference type="EMBL" id="KI912114">
    <property type="protein sequence ID" value="ETS79788.1"/>
    <property type="molecule type" value="Genomic_DNA"/>
</dbReference>
<dbReference type="Gene3D" id="3.10.50.10">
    <property type="match status" value="1"/>
</dbReference>
<evidence type="ECO:0000256" key="3">
    <source>
        <dbReference type="ARBA" id="ARBA00022669"/>
    </source>
</evidence>
<dbReference type="GO" id="GO:0006032">
    <property type="term" value="P:chitin catabolic process"/>
    <property type="evidence" value="ECO:0007669"/>
    <property type="project" value="TreeGrafter"/>
</dbReference>
<evidence type="ECO:0000259" key="6">
    <source>
        <dbReference type="PROSITE" id="PS50941"/>
    </source>
</evidence>
<keyword evidence="4" id="KW-1015">Disulfide bond</keyword>
<keyword evidence="3 4" id="KW-0147">Chitin-binding</keyword>
<evidence type="ECO:0000256" key="1">
    <source>
        <dbReference type="ARBA" id="ARBA00008682"/>
    </source>
</evidence>
<evidence type="ECO:0000313" key="9">
    <source>
        <dbReference type="Proteomes" id="UP000030651"/>
    </source>
</evidence>
<dbReference type="PANTHER" id="PTHR11177:SF337">
    <property type="entry name" value="CHITINASE"/>
    <property type="match status" value="1"/>
</dbReference>
<dbReference type="GO" id="GO:0008061">
    <property type="term" value="F:chitin binding"/>
    <property type="evidence" value="ECO:0007669"/>
    <property type="project" value="UniProtKB-UniRule"/>
</dbReference>
<dbReference type="PROSITE" id="PS51910">
    <property type="entry name" value="GH18_2"/>
    <property type="match status" value="1"/>
</dbReference>
<dbReference type="InParanoid" id="W3X0Z7"/>
<keyword evidence="9" id="KW-1185">Reference proteome</keyword>
<dbReference type="KEGG" id="pfy:PFICI_09641"/>
<dbReference type="STRING" id="1229662.W3X0Z7"/>
<name>W3X0Z7_PESFW</name>
<feature type="chain" id="PRO_5004834482" description="chitinase" evidence="5">
    <location>
        <begin position="18"/>
        <end position="441"/>
    </location>
</feature>
<dbReference type="eggNOG" id="KOG2806">
    <property type="taxonomic scope" value="Eukaryota"/>
</dbReference>
<dbReference type="OMA" id="WEIDAFP"/>
<dbReference type="PROSITE" id="PS50941">
    <property type="entry name" value="CHIT_BIND_I_2"/>
    <property type="match status" value="1"/>
</dbReference>
<dbReference type="OrthoDB" id="73875at2759"/>
<keyword evidence="5" id="KW-0732">Signal</keyword>
<dbReference type="CDD" id="cd00598">
    <property type="entry name" value="GH18_chitinase-like"/>
    <property type="match status" value="1"/>
</dbReference>
<dbReference type="GO" id="GO:0005975">
    <property type="term" value="P:carbohydrate metabolic process"/>
    <property type="evidence" value="ECO:0007669"/>
    <property type="project" value="InterPro"/>
</dbReference>
<feature type="domain" description="GH18" evidence="7">
    <location>
        <begin position="24"/>
        <end position="439"/>
    </location>
</feature>
<evidence type="ECO:0000313" key="8">
    <source>
        <dbReference type="EMBL" id="ETS79788.1"/>
    </source>
</evidence>
<evidence type="ECO:0000256" key="4">
    <source>
        <dbReference type="PROSITE-ProRule" id="PRU00261"/>
    </source>
</evidence>
<dbReference type="HOGENOM" id="CLU_031465_1_0_1"/>
<dbReference type="InterPro" id="IPR011583">
    <property type="entry name" value="Chitinase_II/V-like_cat"/>
</dbReference>
<dbReference type="InterPro" id="IPR036861">
    <property type="entry name" value="Endochitinase-like_sf"/>
</dbReference>
<protein>
    <recommendedName>
        <fullName evidence="2">chitinase</fullName>
        <ecNumber evidence="2">3.2.1.14</ecNumber>
    </recommendedName>
</protein>
<proteinExistence type="inferred from homology"/>
<dbReference type="CDD" id="cd11618">
    <property type="entry name" value="ChtBD1_1"/>
    <property type="match status" value="1"/>
</dbReference>
<organism evidence="8 9">
    <name type="scientific">Pestalotiopsis fici (strain W106-1 / CGMCC3.15140)</name>
    <dbReference type="NCBI Taxonomy" id="1229662"/>
    <lineage>
        <taxon>Eukaryota</taxon>
        <taxon>Fungi</taxon>
        <taxon>Dikarya</taxon>
        <taxon>Ascomycota</taxon>
        <taxon>Pezizomycotina</taxon>
        <taxon>Sordariomycetes</taxon>
        <taxon>Xylariomycetidae</taxon>
        <taxon>Amphisphaeriales</taxon>
        <taxon>Sporocadaceae</taxon>
        <taxon>Pestalotiopsis</taxon>
    </lineage>
</organism>
<dbReference type="InterPro" id="IPR017853">
    <property type="entry name" value="GH"/>
</dbReference>
<dbReference type="InterPro" id="IPR050314">
    <property type="entry name" value="Glycosyl_Hydrlase_18"/>
</dbReference>
<dbReference type="GO" id="GO:0008843">
    <property type="term" value="F:endochitinase activity"/>
    <property type="evidence" value="ECO:0007669"/>
    <property type="project" value="UniProtKB-EC"/>
</dbReference>
<comment type="similarity">
    <text evidence="1">Belongs to the glycosyl hydrolase 18 family. Chitinase class V subfamily.</text>
</comment>
<feature type="signal peptide" evidence="5">
    <location>
        <begin position="1"/>
        <end position="17"/>
    </location>
</feature>
<feature type="domain" description="Chitin-binding type-1" evidence="6">
    <location>
        <begin position="310"/>
        <end position="356"/>
    </location>
</feature>
<dbReference type="EC" id="3.2.1.14" evidence="2"/>
<gene>
    <name evidence="8" type="ORF">PFICI_09641</name>
</gene>
<reference evidence="9" key="1">
    <citation type="journal article" date="2015" name="BMC Genomics">
        <title>Genomic and transcriptomic analysis of the endophytic fungus Pestalotiopsis fici reveals its lifestyle and high potential for synthesis of natural products.</title>
        <authorList>
            <person name="Wang X."/>
            <person name="Zhang X."/>
            <person name="Liu L."/>
            <person name="Xiang M."/>
            <person name="Wang W."/>
            <person name="Sun X."/>
            <person name="Che Y."/>
            <person name="Guo L."/>
            <person name="Liu G."/>
            <person name="Guo L."/>
            <person name="Wang C."/>
            <person name="Yin W.B."/>
            <person name="Stadler M."/>
            <person name="Zhang X."/>
            <person name="Liu X."/>
        </authorList>
    </citation>
    <scope>NUCLEOTIDE SEQUENCE [LARGE SCALE GENOMIC DNA]</scope>
    <source>
        <strain evidence="9">W106-1 / CGMCC3.15140</strain>
    </source>
</reference>
<dbReference type="Pfam" id="PF00704">
    <property type="entry name" value="Glyco_hydro_18"/>
    <property type="match status" value="1"/>
</dbReference>
<dbReference type="PANTHER" id="PTHR11177">
    <property type="entry name" value="CHITINASE"/>
    <property type="match status" value="1"/>
</dbReference>
<evidence type="ECO:0000256" key="2">
    <source>
        <dbReference type="ARBA" id="ARBA00012729"/>
    </source>
</evidence>
<dbReference type="SMART" id="SM00636">
    <property type="entry name" value="Glyco_18"/>
    <property type="match status" value="1"/>
</dbReference>
<dbReference type="Gene3D" id="3.20.20.80">
    <property type="entry name" value="Glycosidases"/>
    <property type="match status" value="2"/>
</dbReference>
<dbReference type="SUPFAM" id="SSF57016">
    <property type="entry name" value="Plant lectins/antimicrobial peptides"/>
    <property type="match status" value="1"/>
</dbReference>
<dbReference type="Gene3D" id="3.30.60.10">
    <property type="entry name" value="Endochitinase-like"/>
    <property type="match status" value="1"/>
</dbReference>
<dbReference type="InterPro" id="IPR001002">
    <property type="entry name" value="Chitin-bd_1"/>
</dbReference>